<reference evidence="4" key="2">
    <citation type="submission" date="2020-10" db="EMBL/GenBank/DDBJ databases">
        <title>Mucilaginibacter sp. nov., isolated from soil.</title>
        <authorList>
            <person name="Jeon C.O."/>
        </authorList>
    </citation>
    <scope>NUCLEOTIDE SEQUENCE</scope>
    <source>
        <strain evidence="4">R11</strain>
    </source>
</reference>
<dbReference type="GO" id="GO:0003677">
    <property type="term" value="F:DNA binding"/>
    <property type="evidence" value="ECO:0007669"/>
    <property type="project" value="InterPro"/>
</dbReference>
<feature type="domain" description="Response regulatory" evidence="2">
    <location>
        <begin position="5"/>
        <end position="116"/>
    </location>
</feature>
<dbReference type="PROSITE" id="PS50110">
    <property type="entry name" value="RESPONSE_REGULATORY"/>
    <property type="match status" value="1"/>
</dbReference>
<dbReference type="Gene3D" id="2.40.50.1020">
    <property type="entry name" value="LytTr DNA-binding domain"/>
    <property type="match status" value="1"/>
</dbReference>
<dbReference type="SMART" id="SM00448">
    <property type="entry name" value="REC"/>
    <property type="match status" value="1"/>
</dbReference>
<dbReference type="PROSITE" id="PS50930">
    <property type="entry name" value="HTH_LYTTR"/>
    <property type="match status" value="1"/>
</dbReference>
<dbReference type="SMART" id="SM00850">
    <property type="entry name" value="LytTR"/>
    <property type="match status" value="1"/>
</dbReference>
<feature type="domain" description="HTH LytTR-type" evidence="3">
    <location>
        <begin position="136"/>
        <end position="203"/>
    </location>
</feature>
<evidence type="ECO:0000313" key="4">
    <source>
        <dbReference type="EMBL" id="NCD68572.1"/>
    </source>
</evidence>
<dbReference type="RefSeq" id="WP_166584595.1">
    <property type="nucleotide sequence ID" value="NZ_WWEO01000038.1"/>
</dbReference>
<dbReference type="InterPro" id="IPR046947">
    <property type="entry name" value="LytR-like"/>
</dbReference>
<evidence type="ECO:0000259" key="3">
    <source>
        <dbReference type="PROSITE" id="PS50930"/>
    </source>
</evidence>
<evidence type="ECO:0000259" key="2">
    <source>
        <dbReference type="PROSITE" id="PS50110"/>
    </source>
</evidence>
<dbReference type="PANTHER" id="PTHR37299:SF1">
    <property type="entry name" value="STAGE 0 SPORULATION PROTEIN A HOMOLOG"/>
    <property type="match status" value="1"/>
</dbReference>
<reference evidence="4" key="1">
    <citation type="submission" date="2020-01" db="EMBL/GenBank/DDBJ databases">
        <authorList>
            <person name="Seo Y.L."/>
        </authorList>
    </citation>
    <scope>NUCLEOTIDE SEQUENCE</scope>
    <source>
        <strain evidence="4">R11</strain>
    </source>
</reference>
<protein>
    <submittedName>
        <fullName evidence="4">Response regulator</fullName>
    </submittedName>
</protein>
<dbReference type="SUPFAM" id="SSF52172">
    <property type="entry name" value="CheY-like"/>
    <property type="match status" value="1"/>
</dbReference>
<dbReference type="EMBL" id="WWEO01000038">
    <property type="protein sequence ID" value="NCD68572.1"/>
    <property type="molecule type" value="Genomic_DNA"/>
</dbReference>
<dbReference type="Proteomes" id="UP000638732">
    <property type="component" value="Unassembled WGS sequence"/>
</dbReference>
<sequence length="234" mass="27059">MNKLLCLVVDDEPIARDILNNHIGMTPNLKLVKSCINASEAYEALHRYPIDLIFLDIQMPVITGTDFLRSLRRPPLVVLTTAYQQYAIEGFELNVVDYLLKPITFDRFYQAVQKASDRLTTSLEDNSSKPLSTDHLFIKQDSKYIRVDHHHVRYIQAEKDYSSIYLEDRRIFASMHLKLLENLLPETQFQRIHRSYIVNLSKILAVKGNMVELAEIELPVGANYRDKLLAALKI</sequence>
<comment type="caution">
    <text evidence="4">The sequence shown here is derived from an EMBL/GenBank/DDBJ whole genome shotgun (WGS) entry which is preliminary data.</text>
</comment>
<dbReference type="Gene3D" id="3.40.50.2300">
    <property type="match status" value="1"/>
</dbReference>
<dbReference type="InterPro" id="IPR007492">
    <property type="entry name" value="LytTR_DNA-bd_dom"/>
</dbReference>
<evidence type="ECO:0000256" key="1">
    <source>
        <dbReference type="PROSITE-ProRule" id="PRU00169"/>
    </source>
</evidence>
<dbReference type="PANTHER" id="PTHR37299">
    <property type="entry name" value="TRANSCRIPTIONAL REGULATOR-RELATED"/>
    <property type="match status" value="1"/>
</dbReference>
<accession>A0A966DST3</accession>
<dbReference type="InterPro" id="IPR001789">
    <property type="entry name" value="Sig_transdc_resp-reg_receiver"/>
</dbReference>
<dbReference type="Pfam" id="PF00072">
    <property type="entry name" value="Response_reg"/>
    <property type="match status" value="1"/>
</dbReference>
<name>A0A966DST3_9SPHI</name>
<organism evidence="4 5">
    <name type="scientific">Mucilaginibacter agri</name>
    <dbReference type="NCBI Taxonomy" id="2695265"/>
    <lineage>
        <taxon>Bacteria</taxon>
        <taxon>Pseudomonadati</taxon>
        <taxon>Bacteroidota</taxon>
        <taxon>Sphingobacteriia</taxon>
        <taxon>Sphingobacteriales</taxon>
        <taxon>Sphingobacteriaceae</taxon>
        <taxon>Mucilaginibacter</taxon>
    </lineage>
</organism>
<keyword evidence="5" id="KW-1185">Reference proteome</keyword>
<evidence type="ECO:0000313" key="5">
    <source>
        <dbReference type="Proteomes" id="UP000638732"/>
    </source>
</evidence>
<dbReference type="AlphaFoldDB" id="A0A966DST3"/>
<dbReference type="GO" id="GO:0000156">
    <property type="term" value="F:phosphorelay response regulator activity"/>
    <property type="evidence" value="ECO:0007669"/>
    <property type="project" value="InterPro"/>
</dbReference>
<dbReference type="Pfam" id="PF04397">
    <property type="entry name" value="LytTR"/>
    <property type="match status" value="1"/>
</dbReference>
<keyword evidence="1" id="KW-0597">Phosphoprotein</keyword>
<feature type="modified residue" description="4-aspartylphosphate" evidence="1">
    <location>
        <position position="56"/>
    </location>
</feature>
<gene>
    <name evidence="4" type="ORF">GSY63_04305</name>
</gene>
<dbReference type="InterPro" id="IPR011006">
    <property type="entry name" value="CheY-like_superfamily"/>
</dbReference>
<proteinExistence type="predicted"/>